<dbReference type="GO" id="GO:0048046">
    <property type="term" value="C:apoplast"/>
    <property type="evidence" value="ECO:0007669"/>
    <property type="project" value="InterPro"/>
</dbReference>
<proteinExistence type="predicted"/>
<feature type="chain" id="PRO_5029840427" evidence="1">
    <location>
        <begin position="23"/>
        <end position="156"/>
    </location>
</feature>
<protein>
    <submittedName>
        <fullName evidence="2">Barwin-related endoglucanase</fullName>
    </submittedName>
</protein>
<dbReference type="PANTHER" id="PTHR47295:SF4">
    <property type="entry name" value="EXPANSIN-LIKE EG45 DOMAIN-CONTAINING PROTEIN"/>
    <property type="match status" value="1"/>
</dbReference>
<dbReference type="SUPFAM" id="SSF50685">
    <property type="entry name" value="Barwin-like endoglucanases"/>
    <property type="match status" value="1"/>
</dbReference>
<dbReference type="InParanoid" id="A0A7J7DSD7"/>
<dbReference type="AlphaFoldDB" id="A0A7J7DSD7"/>
<dbReference type="GO" id="GO:0009627">
    <property type="term" value="P:systemic acquired resistance"/>
    <property type="evidence" value="ECO:0007669"/>
    <property type="project" value="InterPro"/>
</dbReference>
<dbReference type="PANTHER" id="PTHR47295">
    <property type="entry name" value="EG45-LIKE DOMAIN CONTAINING PROTEIN 1-RELATED"/>
    <property type="match status" value="1"/>
</dbReference>
<comment type="caution">
    <text evidence="2">The sequence shown here is derived from an EMBL/GenBank/DDBJ whole genome shotgun (WGS) entry which is preliminary data.</text>
</comment>
<dbReference type="CDD" id="cd22269">
    <property type="entry name" value="DPBB_EG45-like"/>
    <property type="match status" value="1"/>
</dbReference>
<evidence type="ECO:0000313" key="3">
    <source>
        <dbReference type="Proteomes" id="UP000593562"/>
    </source>
</evidence>
<gene>
    <name evidence="2" type="ORF">HS088_TW04G01240</name>
</gene>
<sequence>MSATFVLTLLMFSLSLFELVSALSGSGNATYEEPPYHYSGCPGFHDVHQGNMAKATKKIWNDDAVCGKKFLVMCIDGREGDFSPCNQVNAYVQVKIVGYCEGCKGVVVLTEEAFARMATTDVRAIEVAYAQDVYEDHAIARSWFAQCFKNASRIAK</sequence>
<name>A0A7J7DSD7_TRIWF</name>
<evidence type="ECO:0000256" key="1">
    <source>
        <dbReference type="SAM" id="SignalP"/>
    </source>
</evidence>
<organism evidence="2 3">
    <name type="scientific">Tripterygium wilfordii</name>
    <name type="common">Thunder God vine</name>
    <dbReference type="NCBI Taxonomy" id="458696"/>
    <lineage>
        <taxon>Eukaryota</taxon>
        <taxon>Viridiplantae</taxon>
        <taxon>Streptophyta</taxon>
        <taxon>Embryophyta</taxon>
        <taxon>Tracheophyta</taxon>
        <taxon>Spermatophyta</taxon>
        <taxon>Magnoliopsida</taxon>
        <taxon>eudicotyledons</taxon>
        <taxon>Gunneridae</taxon>
        <taxon>Pentapetalae</taxon>
        <taxon>rosids</taxon>
        <taxon>fabids</taxon>
        <taxon>Celastrales</taxon>
        <taxon>Celastraceae</taxon>
        <taxon>Tripterygium</taxon>
    </lineage>
</organism>
<dbReference type="InterPro" id="IPR036908">
    <property type="entry name" value="RlpA-like_sf"/>
</dbReference>
<dbReference type="EMBL" id="JAAARO010000004">
    <property type="protein sequence ID" value="KAF5749275.1"/>
    <property type="molecule type" value="Genomic_DNA"/>
</dbReference>
<feature type="signal peptide" evidence="1">
    <location>
        <begin position="1"/>
        <end position="22"/>
    </location>
</feature>
<evidence type="ECO:0000313" key="2">
    <source>
        <dbReference type="EMBL" id="KAF5749275.1"/>
    </source>
</evidence>
<dbReference type="InterPro" id="IPR044206">
    <property type="entry name" value="EGC1/2"/>
</dbReference>
<keyword evidence="3" id="KW-1185">Reference proteome</keyword>
<dbReference type="Proteomes" id="UP000593562">
    <property type="component" value="Unassembled WGS sequence"/>
</dbReference>
<dbReference type="Gene3D" id="2.40.40.10">
    <property type="entry name" value="RlpA-like domain"/>
    <property type="match status" value="1"/>
</dbReference>
<accession>A0A7J7DSD7</accession>
<keyword evidence="1" id="KW-0732">Signal</keyword>
<reference evidence="2 3" key="1">
    <citation type="journal article" date="2020" name="Nat. Commun.">
        <title>Genome of Tripterygium wilfordii and identification of cytochrome P450 involved in triptolide biosynthesis.</title>
        <authorList>
            <person name="Tu L."/>
            <person name="Su P."/>
            <person name="Zhang Z."/>
            <person name="Gao L."/>
            <person name="Wang J."/>
            <person name="Hu T."/>
            <person name="Zhou J."/>
            <person name="Zhang Y."/>
            <person name="Zhao Y."/>
            <person name="Liu Y."/>
            <person name="Song Y."/>
            <person name="Tong Y."/>
            <person name="Lu Y."/>
            <person name="Yang J."/>
            <person name="Xu C."/>
            <person name="Jia M."/>
            <person name="Peters R.J."/>
            <person name="Huang L."/>
            <person name="Gao W."/>
        </authorList>
    </citation>
    <scope>NUCLEOTIDE SEQUENCE [LARGE SCALE GENOMIC DNA]</scope>
    <source>
        <strain evidence="3">cv. XIE 37</strain>
        <tissue evidence="2">Leaf</tissue>
    </source>
</reference>